<dbReference type="PANTHER" id="PTHR12611:SF0">
    <property type="entry name" value="PURINE-RICH BINDING PROTEIN-ALPHA, ISOFORM B"/>
    <property type="match status" value="1"/>
</dbReference>
<sequence>MAEGGYNIQSTNNNNSYFDRMQQSQQGASAGEEELATKTLHIQSKRFYLDVKQNRRGRFIKIAEVSAGGRKSRILMSMSVASELRDQLDTFDQFLRTLAEHDPNNQQTNEDGCLRSGLITRDDRKYYLDLKENDRGRFLRISMVGLNTPRTQVALPAQGVQELRDVLTGLLEEFGNEDDKDSIESPPAIEPAELPESKYIHVGNKNFYFDIGSNNRGVFLRISEVRANFRTAITIPEKAWSRFRDNINDFILAMDKERQNTSTTADNSRSNSGNADKAPVMRSDTGENKK</sequence>
<comment type="subcellular location">
    <subcellularLocation>
        <location evidence="1">Nucleus</location>
    </subcellularLocation>
</comment>
<comment type="caution">
    <text evidence="6">The sequence shown here is derived from an EMBL/GenBank/DDBJ whole genome shotgun (WGS) entry which is preliminary data.</text>
</comment>
<dbReference type="SMART" id="SM00712">
    <property type="entry name" value="PUR"/>
    <property type="match status" value="3"/>
</dbReference>
<dbReference type="EMBL" id="CAJNOR010000405">
    <property type="protein sequence ID" value="CAF0904776.1"/>
    <property type="molecule type" value="Genomic_DNA"/>
</dbReference>
<keyword evidence="7" id="KW-1185">Reference proteome</keyword>
<feature type="compositionally biased region" description="Polar residues" evidence="5">
    <location>
        <begin position="260"/>
        <end position="274"/>
    </location>
</feature>
<evidence type="ECO:0000256" key="5">
    <source>
        <dbReference type="SAM" id="MobiDB-lite"/>
    </source>
</evidence>
<evidence type="ECO:0000256" key="3">
    <source>
        <dbReference type="ARBA" id="ARBA00023125"/>
    </source>
</evidence>
<evidence type="ECO:0000256" key="1">
    <source>
        <dbReference type="ARBA" id="ARBA00004123"/>
    </source>
</evidence>
<dbReference type="GO" id="GO:0000981">
    <property type="term" value="F:DNA-binding transcription factor activity, RNA polymerase II-specific"/>
    <property type="evidence" value="ECO:0007669"/>
    <property type="project" value="TreeGrafter"/>
</dbReference>
<feature type="region of interest" description="Disordered" evidence="5">
    <location>
        <begin position="258"/>
        <end position="290"/>
    </location>
</feature>
<dbReference type="GO" id="GO:0000977">
    <property type="term" value="F:RNA polymerase II transcription regulatory region sequence-specific DNA binding"/>
    <property type="evidence" value="ECO:0007669"/>
    <property type="project" value="InterPro"/>
</dbReference>
<organism evidence="6 7">
    <name type="scientific">Adineta ricciae</name>
    <name type="common">Rotifer</name>
    <dbReference type="NCBI Taxonomy" id="249248"/>
    <lineage>
        <taxon>Eukaryota</taxon>
        <taxon>Metazoa</taxon>
        <taxon>Spiralia</taxon>
        <taxon>Gnathifera</taxon>
        <taxon>Rotifera</taxon>
        <taxon>Eurotatoria</taxon>
        <taxon>Bdelloidea</taxon>
        <taxon>Adinetida</taxon>
        <taxon>Adinetidae</taxon>
        <taxon>Adineta</taxon>
    </lineage>
</organism>
<keyword evidence="4" id="KW-0539">Nucleus</keyword>
<evidence type="ECO:0000313" key="6">
    <source>
        <dbReference type="EMBL" id="CAF0904776.1"/>
    </source>
</evidence>
<dbReference type="GO" id="GO:0005634">
    <property type="term" value="C:nucleus"/>
    <property type="evidence" value="ECO:0007669"/>
    <property type="project" value="UniProtKB-SubCell"/>
</dbReference>
<dbReference type="GO" id="GO:0032422">
    <property type="term" value="F:purine-rich negative regulatory element binding"/>
    <property type="evidence" value="ECO:0007669"/>
    <property type="project" value="InterPro"/>
</dbReference>
<protein>
    <submittedName>
        <fullName evidence="6">Uncharacterized protein</fullName>
    </submittedName>
</protein>
<evidence type="ECO:0000313" key="7">
    <source>
        <dbReference type="Proteomes" id="UP000663828"/>
    </source>
</evidence>
<dbReference type="InterPro" id="IPR006628">
    <property type="entry name" value="PUR-bd_fam"/>
</dbReference>
<dbReference type="Proteomes" id="UP000663828">
    <property type="component" value="Unassembled WGS sequence"/>
</dbReference>
<evidence type="ECO:0000256" key="2">
    <source>
        <dbReference type="ARBA" id="ARBA00009251"/>
    </source>
</evidence>
<name>A0A813ZXS9_ADIRI</name>
<proteinExistence type="inferred from homology"/>
<dbReference type="AlphaFoldDB" id="A0A813ZXS9"/>
<gene>
    <name evidence="6" type="ORF">XAT740_LOCUS8217</name>
</gene>
<dbReference type="Gene3D" id="3.30.2450.30">
    <property type="match status" value="1"/>
</dbReference>
<dbReference type="FunFam" id="3.30.2450.30:FF:000003">
    <property type="entry name" value="Histone acetyltransferase"/>
    <property type="match status" value="1"/>
</dbReference>
<keyword evidence="3" id="KW-0238">DNA-binding</keyword>
<accession>A0A813ZXS9</accession>
<evidence type="ECO:0000256" key="4">
    <source>
        <dbReference type="ARBA" id="ARBA00023242"/>
    </source>
</evidence>
<reference evidence="6" key="1">
    <citation type="submission" date="2021-02" db="EMBL/GenBank/DDBJ databases">
        <authorList>
            <person name="Nowell W R."/>
        </authorList>
    </citation>
    <scope>NUCLEOTIDE SEQUENCE</scope>
</reference>
<comment type="similarity">
    <text evidence="2">Belongs to the PUR DNA-binding protein family.</text>
</comment>
<dbReference type="FunFam" id="3.10.450.700:FF:000001">
    <property type="entry name" value="Purine-rich element binding protein A"/>
    <property type="match status" value="1"/>
</dbReference>
<dbReference type="Gene3D" id="3.10.450.700">
    <property type="match status" value="1"/>
</dbReference>
<dbReference type="Pfam" id="PF04845">
    <property type="entry name" value="PurA"/>
    <property type="match status" value="1"/>
</dbReference>
<dbReference type="PANTHER" id="PTHR12611">
    <property type="entry name" value="PUR-TRANSCRIPTIONAL ACTIVATOR"/>
    <property type="match status" value="1"/>
</dbReference>